<feature type="domain" description="Fe/B12 periplasmic-binding" evidence="6">
    <location>
        <begin position="55"/>
        <end position="312"/>
    </location>
</feature>
<comment type="similarity">
    <text evidence="2">Belongs to the bacterial solute-binding protein 8 family.</text>
</comment>
<accession>A0ABP3LGF7</accession>
<feature type="coiled-coil region" evidence="5">
    <location>
        <begin position="163"/>
        <end position="197"/>
    </location>
</feature>
<comment type="caution">
    <text evidence="7">The sequence shown here is derived from an EMBL/GenBank/DDBJ whole genome shotgun (WGS) entry which is preliminary data.</text>
</comment>
<gene>
    <name evidence="7" type="primary">yclQ</name>
    <name evidence="7" type="ORF">GCM10008986_28550</name>
</gene>
<comment type="subcellular location">
    <subcellularLocation>
        <location evidence="1">Cell membrane</location>
        <topology evidence="1">Lipid-anchor</topology>
    </subcellularLocation>
</comment>
<keyword evidence="3" id="KW-0813">Transport</keyword>
<evidence type="ECO:0000313" key="7">
    <source>
        <dbReference type="EMBL" id="GAA0499627.1"/>
    </source>
</evidence>
<evidence type="ECO:0000256" key="1">
    <source>
        <dbReference type="ARBA" id="ARBA00004193"/>
    </source>
</evidence>
<dbReference type="InterPro" id="IPR002491">
    <property type="entry name" value="ABC_transptr_periplasmic_BD"/>
</dbReference>
<dbReference type="PANTHER" id="PTHR30532">
    <property type="entry name" value="IRON III DICITRATE-BINDING PERIPLASMIC PROTEIN"/>
    <property type="match status" value="1"/>
</dbReference>
<dbReference type="PANTHER" id="PTHR30532:SF28">
    <property type="entry name" value="PETROBACTIN-BINDING PROTEIN YCLQ"/>
    <property type="match status" value="1"/>
</dbReference>
<protein>
    <submittedName>
        <fullName evidence="7">Petrobactin ABC transporter substrate-binding protein YclQ</fullName>
    </submittedName>
</protein>
<reference evidence="8" key="1">
    <citation type="journal article" date="2019" name="Int. J. Syst. Evol. Microbiol.">
        <title>The Global Catalogue of Microorganisms (GCM) 10K type strain sequencing project: providing services to taxonomists for standard genome sequencing and annotation.</title>
        <authorList>
            <consortium name="The Broad Institute Genomics Platform"/>
            <consortium name="The Broad Institute Genome Sequencing Center for Infectious Disease"/>
            <person name="Wu L."/>
            <person name="Ma J."/>
        </authorList>
    </citation>
    <scope>NUCLEOTIDE SEQUENCE [LARGE SCALE GENOMIC DNA]</scope>
    <source>
        <strain evidence="8">JCM 12389</strain>
    </source>
</reference>
<evidence type="ECO:0000256" key="5">
    <source>
        <dbReference type="SAM" id="Coils"/>
    </source>
</evidence>
<keyword evidence="5" id="KW-0175">Coiled coil</keyword>
<organism evidence="7 8">
    <name type="scientific">Salinibacillus aidingensis</name>
    <dbReference type="NCBI Taxonomy" id="237684"/>
    <lineage>
        <taxon>Bacteria</taxon>
        <taxon>Bacillati</taxon>
        <taxon>Bacillota</taxon>
        <taxon>Bacilli</taxon>
        <taxon>Bacillales</taxon>
        <taxon>Bacillaceae</taxon>
        <taxon>Salinibacillus</taxon>
    </lineage>
</organism>
<dbReference type="InterPro" id="IPR051313">
    <property type="entry name" value="Bact_iron-sidero_bind"/>
</dbReference>
<dbReference type="PROSITE" id="PS50983">
    <property type="entry name" value="FE_B12_PBP"/>
    <property type="match status" value="1"/>
</dbReference>
<dbReference type="SUPFAM" id="SSF53807">
    <property type="entry name" value="Helical backbone' metal receptor"/>
    <property type="match status" value="1"/>
</dbReference>
<keyword evidence="8" id="KW-1185">Reference proteome</keyword>
<evidence type="ECO:0000259" key="6">
    <source>
        <dbReference type="PROSITE" id="PS50983"/>
    </source>
</evidence>
<evidence type="ECO:0000256" key="2">
    <source>
        <dbReference type="ARBA" id="ARBA00008814"/>
    </source>
</evidence>
<sequence>MNIKKMGIAGVVFISLLVLGACGGGNSDSSQTSGGETITIEHQLGKTDVPKNPEKVVVFDYGILDSLDKMGVEVAGVPKASLPPYLSKFESDEYENIGSLKEPDFEKIAEINPDLIIISGRQQDLYEELNDISSTIFLGVDTTRYMASFKENMKTLGKIYEQENFIKEELAKVEDSIKDIQDKAEQVENSLVVLSNEGSLSAYGPESRFGLIHDVFGLPAVAKDLKVSTHGQSISFEFLVEKDPQHLYVIDRTAAIGGDVLAEEALDNKLVRKTRAYQNDHITYLDPNYWYLSGGGLVSVSEMISEIESSLE</sequence>
<keyword evidence="4" id="KW-0732">Signal</keyword>
<evidence type="ECO:0000256" key="3">
    <source>
        <dbReference type="ARBA" id="ARBA00022448"/>
    </source>
</evidence>
<dbReference type="CDD" id="cd01140">
    <property type="entry name" value="FatB"/>
    <property type="match status" value="1"/>
</dbReference>
<dbReference type="InterPro" id="IPR033870">
    <property type="entry name" value="FatB"/>
</dbReference>
<evidence type="ECO:0000256" key="4">
    <source>
        <dbReference type="ARBA" id="ARBA00022729"/>
    </source>
</evidence>
<dbReference type="EMBL" id="BAAADO010000006">
    <property type="protein sequence ID" value="GAA0499627.1"/>
    <property type="molecule type" value="Genomic_DNA"/>
</dbReference>
<dbReference type="Pfam" id="PF01497">
    <property type="entry name" value="Peripla_BP_2"/>
    <property type="match status" value="1"/>
</dbReference>
<dbReference type="Proteomes" id="UP001500880">
    <property type="component" value="Unassembled WGS sequence"/>
</dbReference>
<evidence type="ECO:0000313" key="8">
    <source>
        <dbReference type="Proteomes" id="UP001500880"/>
    </source>
</evidence>
<dbReference type="Gene3D" id="3.40.50.1980">
    <property type="entry name" value="Nitrogenase molybdenum iron protein domain"/>
    <property type="match status" value="2"/>
</dbReference>
<name>A0ABP3LGF7_9BACI</name>
<dbReference type="PROSITE" id="PS51257">
    <property type="entry name" value="PROKAR_LIPOPROTEIN"/>
    <property type="match status" value="1"/>
</dbReference>
<proteinExistence type="inferred from homology"/>